<dbReference type="Proteomes" id="UP000199533">
    <property type="component" value="Unassembled WGS sequence"/>
</dbReference>
<dbReference type="EMBL" id="FOSP01000049">
    <property type="protein sequence ID" value="SFL26077.1"/>
    <property type="molecule type" value="Genomic_DNA"/>
</dbReference>
<organism evidence="1 2">
    <name type="scientific">Nitrosomonas aestuarii</name>
    <dbReference type="NCBI Taxonomy" id="52441"/>
    <lineage>
        <taxon>Bacteria</taxon>
        <taxon>Pseudomonadati</taxon>
        <taxon>Pseudomonadota</taxon>
        <taxon>Betaproteobacteria</taxon>
        <taxon>Nitrosomonadales</taxon>
        <taxon>Nitrosomonadaceae</taxon>
        <taxon>Nitrosomonas</taxon>
    </lineage>
</organism>
<name>A0A1I4G9V4_9PROT</name>
<evidence type="ECO:0000313" key="2">
    <source>
        <dbReference type="Proteomes" id="UP000199533"/>
    </source>
</evidence>
<proteinExistence type="predicted"/>
<reference evidence="2" key="1">
    <citation type="submission" date="2016-10" db="EMBL/GenBank/DDBJ databases">
        <authorList>
            <person name="Varghese N."/>
            <person name="Submissions S."/>
        </authorList>
    </citation>
    <scope>NUCLEOTIDE SEQUENCE [LARGE SCALE GENOMIC DNA]</scope>
    <source>
        <strain evidence="2">Nm69</strain>
    </source>
</reference>
<dbReference type="STRING" id="52441.SAMN05216302_104915"/>
<evidence type="ECO:0008006" key="3">
    <source>
        <dbReference type="Google" id="ProtNLM"/>
    </source>
</evidence>
<dbReference type="InterPro" id="IPR036590">
    <property type="entry name" value="SRAP-like"/>
</dbReference>
<dbReference type="AlphaFoldDB" id="A0A1I4G9V4"/>
<dbReference type="SUPFAM" id="SSF143081">
    <property type="entry name" value="BB1717-like"/>
    <property type="match status" value="1"/>
</dbReference>
<keyword evidence="2" id="KW-1185">Reference proteome</keyword>
<sequence length="136" mass="16131">MCGGIEYQHQKIYFPNPQARLPVRLRSGDVTWVTWGNRKQEANSNFPNGGWARLNSIYAGKWKPWHPRPVLIAADQFMEKDQDAQSHWIPLDQRMVIQGLLAERKKEQRVYVVTIDTPPEYAWIHDRWPRLLRLKQ</sequence>
<evidence type="ECO:0000313" key="1">
    <source>
        <dbReference type="EMBL" id="SFL26077.1"/>
    </source>
</evidence>
<dbReference type="Gene3D" id="3.90.1680.10">
    <property type="entry name" value="SOS response associated peptidase-like"/>
    <property type="match status" value="1"/>
</dbReference>
<accession>A0A1I4G9V4</accession>
<protein>
    <recommendedName>
        <fullName evidence="3">SOS response associated peptidase (SRAP)</fullName>
    </recommendedName>
</protein>
<gene>
    <name evidence="1" type="ORF">SAMN05216302_104915</name>
</gene>